<evidence type="ECO:0000313" key="2">
    <source>
        <dbReference type="Proteomes" id="UP000272771"/>
    </source>
</evidence>
<dbReference type="PANTHER" id="PTHR21485">
    <property type="entry name" value="HAD SUPERFAMILY MEMBERS CMAS AND KDSC"/>
    <property type="match status" value="1"/>
</dbReference>
<dbReference type="KEGG" id="nwe:SAMEA3174300_1367"/>
<dbReference type="SUPFAM" id="SSF53448">
    <property type="entry name" value="Nucleotide-diphospho-sugar transferases"/>
    <property type="match status" value="1"/>
</dbReference>
<dbReference type="EC" id="2.7.7.43" evidence="1"/>
<accession>A0A3S5B3S6</accession>
<dbReference type="PANTHER" id="PTHR21485:SF6">
    <property type="entry name" value="N-ACYLNEURAMINATE CYTIDYLYLTRANSFERASE-RELATED"/>
    <property type="match status" value="1"/>
</dbReference>
<proteinExistence type="predicted"/>
<keyword evidence="2" id="KW-1185">Reference proteome</keyword>
<sequence length="230" mass="25286">MKLSEQNIAVILARRHSKGLPLKNLRQVGGLSLVGRAVSAAVESACFDRIIVSSDGADILEEAAKYGAETLMRPSELSDDHASSISGVIHVLEALAAESGSVTLLQPTSPLRNANHIREAFTLFRQFGDQGAVVSVCEAEHHPLKMLLLSETGQYYPVGSWPDLEQARQQLPKAYRPNGAVYINDIETLLQNRHFFAQPLHFYPMSAEDSVDIDVEADLQRAERILQQKG</sequence>
<protein>
    <submittedName>
        <fullName evidence="1">Polysialic acid capsule biosynthesis protein SiaB</fullName>
        <ecNumber evidence="1">2.7.7.43</ecNumber>
    </submittedName>
</protein>
<dbReference type="CDD" id="cd02513">
    <property type="entry name" value="CMP-NeuAc_Synthase"/>
    <property type="match status" value="1"/>
</dbReference>
<organism evidence="1 2">
    <name type="scientific">Neisseria weaveri</name>
    <dbReference type="NCBI Taxonomy" id="28091"/>
    <lineage>
        <taxon>Bacteria</taxon>
        <taxon>Pseudomonadati</taxon>
        <taxon>Pseudomonadota</taxon>
        <taxon>Betaproteobacteria</taxon>
        <taxon>Neisseriales</taxon>
        <taxon>Neisseriaceae</taxon>
        <taxon>Neisseria</taxon>
    </lineage>
</organism>
<dbReference type="GO" id="GO:0008781">
    <property type="term" value="F:N-acylneuraminate cytidylyltransferase activity"/>
    <property type="evidence" value="ECO:0007669"/>
    <property type="project" value="UniProtKB-EC"/>
</dbReference>
<dbReference type="OrthoDB" id="9805604at2"/>
<dbReference type="RefSeq" id="WP_004282668.1">
    <property type="nucleotide sequence ID" value="NZ_CAUJRG010000002.1"/>
</dbReference>
<dbReference type="AlphaFoldDB" id="A0A3S5B3S6"/>
<evidence type="ECO:0000313" key="1">
    <source>
        <dbReference type="EMBL" id="VEJ50531.1"/>
    </source>
</evidence>
<reference evidence="1 2" key="1">
    <citation type="submission" date="2018-12" db="EMBL/GenBank/DDBJ databases">
        <authorList>
            <consortium name="Pathogen Informatics"/>
        </authorList>
    </citation>
    <scope>NUCLEOTIDE SEQUENCE [LARGE SCALE GENOMIC DNA]</scope>
    <source>
        <strain evidence="1 2">NCTC12742</strain>
    </source>
</reference>
<dbReference type="InterPro" id="IPR050793">
    <property type="entry name" value="CMP-NeuNAc_synthase"/>
</dbReference>
<dbReference type="InterPro" id="IPR003329">
    <property type="entry name" value="Cytidylyl_trans"/>
</dbReference>
<dbReference type="STRING" id="28091.SAMEA3174300_01367"/>
<dbReference type="EMBL" id="LR134533">
    <property type="protein sequence ID" value="VEJ50531.1"/>
    <property type="molecule type" value="Genomic_DNA"/>
</dbReference>
<keyword evidence="1" id="KW-0548">Nucleotidyltransferase</keyword>
<dbReference type="InterPro" id="IPR029044">
    <property type="entry name" value="Nucleotide-diphossugar_trans"/>
</dbReference>
<dbReference type="Gene3D" id="3.90.550.10">
    <property type="entry name" value="Spore Coat Polysaccharide Biosynthesis Protein SpsA, Chain A"/>
    <property type="match status" value="1"/>
</dbReference>
<gene>
    <name evidence="1" type="primary">siaB</name>
    <name evidence="1" type="ORF">NCTC12742_00742</name>
</gene>
<dbReference type="Proteomes" id="UP000272771">
    <property type="component" value="Chromosome"/>
</dbReference>
<dbReference type="Pfam" id="PF02348">
    <property type="entry name" value="CTP_transf_3"/>
    <property type="match status" value="1"/>
</dbReference>
<name>A0A3S5B3S6_9NEIS</name>
<keyword evidence="1" id="KW-0808">Transferase</keyword>